<feature type="region of interest" description="Disordered" evidence="1">
    <location>
        <begin position="950"/>
        <end position="986"/>
    </location>
</feature>
<feature type="region of interest" description="Disordered" evidence="1">
    <location>
        <begin position="171"/>
        <end position="190"/>
    </location>
</feature>
<proteinExistence type="predicted"/>
<name>A0A5C3ER05_9BASI</name>
<dbReference type="PANTHER" id="PTHR33266:SF1">
    <property type="entry name" value="F-BOX DOMAIN-CONTAINING PROTEIN"/>
    <property type="match status" value="1"/>
</dbReference>
<feature type="compositionally biased region" description="Basic and acidic residues" evidence="1">
    <location>
        <begin position="174"/>
        <end position="190"/>
    </location>
</feature>
<organism evidence="2 3">
    <name type="scientific">Pseudozyma flocculosa</name>
    <dbReference type="NCBI Taxonomy" id="84751"/>
    <lineage>
        <taxon>Eukaryota</taxon>
        <taxon>Fungi</taxon>
        <taxon>Dikarya</taxon>
        <taxon>Basidiomycota</taxon>
        <taxon>Ustilaginomycotina</taxon>
        <taxon>Ustilaginomycetes</taxon>
        <taxon>Ustilaginales</taxon>
        <taxon>Ustilaginaceae</taxon>
        <taxon>Pseudozyma</taxon>
    </lineage>
</organism>
<evidence type="ECO:0000313" key="3">
    <source>
        <dbReference type="Proteomes" id="UP000323386"/>
    </source>
</evidence>
<dbReference type="OrthoDB" id="3268389at2759"/>
<evidence type="ECO:0000313" key="2">
    <source>
        <dbReference type="EMBL" id="SPO34552.1"/>
    </source>
</evidence>
<dbReference type="Proteomes" id="UP000323386">
    <property type="component" value="Unassembled WGS sequence"/>
</dbReference>
<gene>
    <name evidence="2" type="ORF">PSFLO_00023</name>
</gene>
<evidence type="ECO:0000256" key="1">
    <source>
        <dbReference type="SAM" id="MobiDB-lite"/>
    </source>
</evidence>
<sequence>MASQPPPELPTASAVTASATQGLPPRDPPEQRGEALRRFCEQRPAICLPNGQLQDALAMRSTKRRAFLLRVLLEGLCIDMLPQIDDADFPVWFRAMAYRSSADRDASETQCPGAMHCVAPLVAQARFESICDQMFEQSHSRDLFSVVEHLAERAFQLDLLSRWFAARQDSSQGQEKDRRTDATSLSYRREENQERLASAFAAPYRGSAHHRFDDAIANYYIPRYRPGYTYGRVVPIVQSSGTGKSRMVHELRHLWPTLILTLRSKADEAESGYPVAEHSTVDFFQQSFAAFSSPDLAFIAFFVAWFTEVDAVLKSPSTPPPRSMDKVLGAWSLHREAGDARPGTREALFAQVCKQANLLRESEADFQQPVPVIGRADHLRRIMMRLLKPSMDRLEQTIGASAPVQEKRSQLDRAGSTRPVVMYVAIDDFALLDSAHTPRGPLPSSSLRSCLALMSEMHGNEHFQFWFLLLDAGSAVFEVFPAHDEGPSSRARCPHHFPIWVDLGFDVLVDEAPPVLAAIQALEIARLRFYGRPLWAACRDTSVLEVAVTKLAPPRDEAGLTAIRTAAADLTSPRTAAAVLSQRCAIDLVPLRCDSAGNHLARELVSRHMRVLGDLRRDGVCVTASASEPMLALAAGYILQRDRNAWKTVLRTLLERFLSLGRELDLRGSHGEFLGRLLLTLARDAAQPIHPDLLAREMTHVEPIRLDVFLASLVAEPVLTGSVATELRGKAESAWLNFTHMTVLDDVVDGVSQGYLWLCWKRGVAIQFSRRQGGIVGLLPVFLGGRIALESSVEDETDLWRHMSYVGWQVTHRRSAQTLARHLHGPPIIVAPPTSADWGTSGGTSSYEVPGEAVSAHMTILMDLGRRGSNLSPSPGAPATIVYSGCEQRYGIAHSTTILHLRGCGSSTYACLDRLGVTDEFQAIADRIADAELTVVSTVMLPFEQTIRPESWPPPCVATRERGDGEGEGEDDNTRDAVLDHRRSEDDCDLVDAPRRRRRRCEEPET</sequence>
<accession>A0A5C3ER05</accession>
<keyword evidence="3" id="KW-1185">Reference proteome</keyword>
<feature type="region of interest" description="Disordered" evidence="1">
    <location>
        <begin position="1"/>
        <end position="33"/>
    </location>
</feature>
<dbReference type="PANTHER" id="PTHR33266">
    <property type="entry name" value="CHROMOSOME 15, WHOLE GENOME SHOTGUN SEQUENCE"/>
    <property type="match status" value="1"/>
</dbReference>
<protein>
    <submittedName>
        <fullName evidence="2">Uncharacterized protein</fullName>
    </submittedName>
</protein>
<dbReference type="AlphaFoldDB" id="A0A5C3ER05"/>
<feature type="compositionally biased region" description="Basic and acidic residues" evidence="1">
    <location>
        <begin position="972"/>
        <end position="985"/>
    </location>
</feature>
<dbReference type="EMBL" id="OOIP01000001">
    <property type="protein sequence ID" value="SPO34552.1"/>
    <property type="molecule type" value="Genomic_DNA"/>
</dbReference>
<reference evidence="2 3" key="1">
    <citation type="submission" date="2018-03" db="EMBL/GenBank/DDBJ databases">
        <authorList>
            <person name="Guldener U."/>
        </authorList>
    </citation>
    <scope>NUCLEOTIDE SEQUENCE [LARGE SCALE GENOMIC DNA]</scope>
    <source>
        <strain evidence="2 3">DAOM196992</strain>
    </source>
</reference>